<sequence length="618" mass="69274">MRRKSLIQGEEEIYQHCDLLDKKKALYGLFSIAPAQSPTVALSPKVAFQPPKGWDYKQSIIEKLKEERAKQISGSNYQPTPLMAPPGMNNNSITSLSPPNLQPAPIQPEGQLAAQSFKLKDKAAPTNQLPSYLPAISPKSYSVLNQDGNVPVHSTLAPNDGEPVQSILNDPSYQLSGQSLKPVVLPEKFKKQIRAMVNWREELEKVMSNHLYFSPSPDRMRYRQRDQQSSFLAATVDKADGGSLERTRKNGELGQQPTTESLRKAIRHLLIQRKMENKMAQSPSISVMGADQSRATLTTKKRTNALKPINPSSLTNNISSNLCGTRDQFSNQDLYLLEENSPEPRGRNIQGLKKDNLDRHQTIALQTDSNQSLSTLYENQNSEKELINLPGDINDQINAEEKLKLQEKFRKNLGQRKSKLREKKDAQTSMLSPSKFSEHQEFDLRKINLQQQSINQLHPFDGVQNTLQTFSSQGGNAAERILTLQRHEKSDMSVNSAALTPSGNHLQKKSFKIIRPNAITQPLSKVAVSPKHLSHLSPPRDIFRSPVGGSNYALQSKKVSGRPGVQKTETTQIRELLILVESTESQGKYNGSPDNSLEKTEEEYSDEEIRQSDREDAE</sequence>
<accession>A0A8J8NYU6</accession>
<feature type="region of interest" description="Disordered" evidence="1">
    <location>
        <begin position="582"/>
        <end position="618"/>
    </location>
</feature>
<keyword evidence="3" id="KW-1185">Reference proteome</keyword>
<dbReference type="AlphaFoldDB" id="A0A8J8NYU6"/>
<feature type="compositionally biased region" description="Polar residues" evidence="1">
    <location>
        <begin position="582"/>
        <end position="595"/>
    </location>
</feature>
<evidence type="ECO:0000256" key="1">
    <source>
        <dbReference type="SAM" id="MobiDB-lite"/>
    </source>
</evidence>
<comment type="caution">
    <text evidence="2">The sequence shown here is derived from an EMBL/GenBank/DDBJ whole genome shotgun (WGS) entry which is preliminary data.</text>
</comment>
<name>A0A8J8NYU6_HALGN</name>
<reference evidence="2" key="1">
    <citation type="submission" date="2019-06" db="EMBL/GenBank/DDBJ databases">
        <authorList>
            <person name="Zheng W."/>
        </authorList>
    </citation>
    <scope>NUCLEOTIDE SEQUENCE</scope>
    <source>
        <strain evidence="2">QDHG01</strain>
    </source>
</reference>
<proteinExistence type="predicted"/>
<organism evidence="2 3">
    <name type="scientific">Halteria grandinella</name>
    <dbReference type="NCBI Taxonomy" id="5974"/>
    <lineage>
        <taxon>Eukaryota</taxon>
        <taxon>Sar</taxon>
        <taxon>Alveolata</taxon>
        <taxon>Ciliophora</taxon>
        <taxon>Intramacronucleata</taxon>
        <taxon>Spirotrichea</taxon>
        <taxon>Stichotrichia</taxon>
        <taxon>Sporadotrichida</taxon>
        <taxon>Halteriidae</taxon>
        <taxon>Halteria</taxon>
    </lineage>
</organism>
<feature type="compositionally biased region" description="Basic and acidic residues" evidence="1">
    <location>
        <begin position="607"/>
        <end position="618"/>
    </location>
</feature>
<dbReference type="Proteomes" id="UP000785679">
    <property type="component" value="Unassembled WGS sequence"/>
</dbReference>
<protein>
    <submittedName>
        <fullName evidence="2">Uncharacterized protein</fullName>
    </submittedName>
</protein>
<evidence type="ECO:0000313" key="3">
    <source>
        <dbReference type="Proteomes" id="UP000785679"/>
    </source>
</evidence>
<dbReference type="EMBL" id="RRYP01003475">
    <property type="protein sequence ID" value="TNV83773.1"/>
    <property type="molecule type" value="Genomic_DNA"/>
</dbReference>
<gene>
    <name evidence="2" type="ORF">FGO68_gene9317</name>
</gene>
<evidence type="ECO:0000313" key="2">
    <source>
        <dbReference type="EMBL" id="TNV83773.1"/>
    </source>
</evidence>